<feature type="transmembrane region" description="Helical" evidence="7">
    <location>
        <begin position="12"/>
        <end position="31"/>
    </location>
</feature>
<evidence type="ECO:0000256" key="3">
    <source>
        <dbReference type="ARBA" id="ARBA00022960"/>
    </source>
</evidence>
<dbReference type="PIRSF" id="PIRSF038471">
    <property type="entry name" value="MreC"/>
    <property type="match status" value="1"/>
</dbReference>
<comment type="caution">
    <text evidence="9">The sequence shown here is derived from an EMBL/GenBank/DDBJ whole genome shotgun (WGS) entry which is preliminary data.</text>
</comment>
<accession>A0A1A9RI90</accession>
<dbReference type="PANTHER" id="PTHR34138">
    <property type="entry name" value="CELL SHAPE-DETERMINING PROTEIN MREC"/>
    <property type="match status" value="1"/>
</dbReference>
<gene>
    <name evidence="9" type="ORF">A7P85_00035</name>
</gene>
<keyword evidence="7" id="KW-0472">Membrane</keyword>
<dbReference type="AlphaFoldDB" id="A0A1A9RI90"/>
<dbReference type="Proteomes" id="UP000078003">
    <property type="component" value="Unassembled WGS sequence"/>
</dbReference>
<dbReference type="Gene3D" id="2.40.10.340">
    <property type="entry name" value="Rod shape-determining protein MreC, domain 1"/>
    <property type="match status" value="1"/>
</dbReference>
<dbReference type="GO" id="GO:0005886">
    <property type="term" value="C:plasma membrane"/>
    <property type="evidence" value="ECO:0007669"/>
    <property type="project" value="TreeGrafter"/>
</dbReference>
<dbReference type="Gene3D" id="2.40.10.350">
    <property type="entry name" value="Rod shape-determining protein MreC, domain 2"/>
    <property type="match status" value="1"/>
</dbReference>
<sequence length="295" mass="31853">MSQEINFASPIISSAGKLVLLGIASMALMVLDNRYAALQQAKSYVATGLYPLQWVARQPAEWVSGGVAFMRDKRQMLAENTRLKEENARLNMQLQLQAPAARELSELKTLNHLQPLLAPKAVLAEIVSNGRIPRADRLLITKGSSSGIQVGDPVSDEKGLIGQVTSVQPATAEVTLINNRQSVIPAMVAESGVRTLVYGRGETLDLRYFPVSAELKEGDLLVTSGIDSIYPAGIPIAKVTHADRNSGTPYYRTVLTPAANLSSSSYVLVIPQKPQSPARLPETASEPPIEQEAQE</sequence>
<evidence type="ECO:0000313" key="10">
    <source>
        <dbReference type="Proteomes" id="UP000078003"/>
    </source>
</evidence>
<proteinExistence type="inferred from homology"/>
<evidence type="ECO:0000256" key="1">
    <source>
        <dbReference type="ARBA" id="ARBA00009369"/>
    </source>
</evidence>
<evidence type="ECO:0000256" key="7">
    <source>
        <dbReference type="SAM" id="Phobius"/>
    </source>
</evidence>
<evidence type="ECO:0000313" key="9">
    <source>
        <dbReference type="EMBL" id="OAM18116.1"/>
    </source>
</evidence>
<comment type="similarity">
    <text evidence="1 5">Belongs to the MreC family.</text>
</comment>
<reference evidence="10" key="1">
    <citation type="submission" date="2016-05" db="EMBL/GenBank/DDBJ databases">
        <title>Draft genome of Corynebacterium afermentans subsp. afermentans LCDC 88199T.</title>
        <authorList>
            <person name="Bernier A.-M."/>
            <person name="Bernard K."/>
        </authorList>
    </citation>
    <scope>NUCLEOTIDE SEQUENCE [LARGE SCALE GENOMIC DNA]</scope>
    <source>
        <strain evidence="10">NML01-0328</strain>
    </source>
</reference>
<dbReference type="NCBIfam" id="TIGR00219">
    <property type="entry name" value="mreC"/>
    <property type="match status" value="1"/>
</dbReference>
<dbReference type="InterPro" id="IPR042175">
    <property type="entry name" value="Cell/Rod_MreC_2"/>
</dbReference>
<dbReference type="InterPro" id="IPR042177">
    <property type="entry name" value="Cell/Rod_1"/>
</dbReference>
<dbReference type="RefSeq" id="WP_064084115.1">
    <property type="nucleotide sequence ID" value="NZ_LXSF01000001.1"/>
</dbReference>
<keyword evidence="3 5" id="KW-0133">Cell shape</keyword>
<evidence type="ECO:0000256" key="5">
    <source>
        <dbReference type="PIRNR" id="PIRNR038471"/>
    </source>
</evidence>
<organism evidence="9 10">
    <name type="scientific">Eikenella corrodens</name>
    <dbReference type="NCBI Taxonomy" id="539"/>
    <lineage>
        <taxon>Bacteria</taxon>
        <taxon>Pseudomonadati</taxon>
        <taxon>Pseudomonadota</taxon>
        <taxon>Betaproteobacteria</taxon>
        <taxon>Neisseriales</taxon>
        <taxon>Neisseriaceae</taxon>
        <taxon>Eikenella</taxon>
    </lineage>
</organism>
<name>A0A1A9RI90_EIKCO</name>
<dbReference type="InterPro" id="IPR055342">
    <property type="entry name" value="MreC_beta-barrel_core"/>
</dbReference>
<protein>
    <recommendedName>
        <fullName evidence="2 5">Cell shape-determining protein MreC</fullName>
    </recommendedName>
    <alternativeName>
        <fullName evidence="4 5">Cell shape protein MreC</fullName>
    </alternativeName>
</protein>
<evidence type="ECO:0000259" key="8">
    <source>
        <dbReference type="Pfam" id="PF04085"/>
    </source>
</evidence>
<dbReference type="EMBL" id="LXSF01000001">
    <property type="protein sequence ID" value="OAM18116.1"/>
    <property type="molecule type" value="Genomic_DNA"/>
</dbReference>
<evidence type="ECO:0000256" key="6">
    <source>
        <dbReference type="SAM" id="MobiDB-lite"/>
    </source>
</evidence>
<evidence type="ECO:0000256" key="4">
    <source>
        <dbReference type="ARBA" id="ARBA00032089"/>
    </source>
</evidence>
<dbReference type="PANTHER" id="PTHR34138:SF1">
    <property type="entry name" value="CELL SHAPE-DETERMINING PROTEIN MREC"/>
    <property type="match status" value="1"/>
</dbReference>
<keyword evidence="7" id="KW-0812">Transmembrane</keyword>
<dbReference type="Pfam" id="PF04085">
    <property type="entry name" value="MreC"/>
    <property type="match status" value="1"/>
</dbReference>
<keyword evidence="7" id="KW-1133">Transmembrane helix</keyword>
<feature type="domain" description="Rod shape-determining protein MreC beta-barrel core" evidence="8">
    <location>
        <begin position="127"/>
        <end position="270"/>
    </location>
</feature>
<dbReference type="InterPro" id="IPR007221">
    <property type="entry name" value="MreC"/>
</dbReference>
<comment type="function">
    <text evidence="5">Involved in formation and maintenance of cell shape.</text>
</comment>
<evidence type="ECO:0000256" key="2">
    <source>
        <dbReference type="ARBA" id="ARBA00013855"/>
    </source>
</evidence>
<dbReference type="GO" id="GO:0008360">
    <property type="term" value="P:regulation of cell shape"/>
    <property type="evidence" value="ECO:0007669"/>
    <property type="project" value="UniProtKB-KW"/>
</dbReference>
<feature type="region of interest" description="Disordered" evidence="6">
    <location>
        <begin position="274"/>
        <end position="295"/>
    </location>
</feature>